<name>A0A3D1JEY7_9CHLR</name>
<feature type="active site" description="Proton acceptor" evidence="8">
    <location>
        <position position="240"/>
    </location>
</feature>
<dbReference type="InterPro" id="IPR000577">
    <property type="entry name" value="Carb_kinase_FGGY"/>
</dbReference>
<evidence type="ECO:0000256" key="7">
    <source>
        <dbReference type="ARBA" id="ARBA00023277"/>
    </source>
</evidence>
<evidence type="ECO:0000256" key="5">
    <source>
        <dbReference type="ARBA" id="ARBA00022777"/>
    </source>
</evidence>
<feature type="binding site" evidence="8">
    <location>
        <begin position="81"/>
        <end position="82"/>
    </location>
    <ligand>
        <name>substrate</name>
    </ligand>
</feature>
<proteinExistence type="inferred from homology"/>
<keyword evidence="2 8" id="KW-0859">Xylose metabolism</keyword>
<dbReference type="SUPFAM" id="SSF53067">
    <property type="entry name" value="Actin-like ATPase domain"/>
    <property type="match status" value="2"/>
</dbReference>
<dbReference type="PANTHER" id="PTHR43095:SF5">
    <property type="entry name" value="XYLULOSE KINASE"/>
    <property type="match status" value="1"/>
</dbReference>
<dbReference type="InterPro" id="IPR018485">
    <property type="entry name" value="FGGY_C"/>
</dbReference>
<dbReference type="Pfam" id="PF00370">
    <property type="entry name" value="FGGY_N"/>
    <property type="match status" value="1"/>
</dbReference>
<gene>
    <name evidence="8 10 13" type="primary">xylB</name>
    <name evidence="13" type="ORF">DEQ80_03010</name>
</gene>
<keyword evidence="3 8" id="KW-0808">Transferase</keyword>
<keyword evidence="5 8" id="KW-0418">Kinase</keyword>
<organism evidence="13 14">
    <name type="scientific">Anaerolinea thermolimosa</name>
    <dbReference type="NCBI Taxonomy" id="229919"/>
    <lineage>
        <taxon>Bacteria</taxon>
        <taxon>Bacillati</taxon>
        <taxon>Chloroflexota</taxon>
        <taxon>Anaerolineae</taxon>
        <taxon>Anaerolineales</taxon>
        <taxon>Anaerolineaceae</taxon>
        <taxon>Anaerolinea</taxon>
    </lineage>
</organism>
<keyword evidence="7 8" id="KW-0119">Carbohydrate metabolism</keyword>
<reference evidence="13 14" key="1">
    <citation type="journal article" date="2018" name="Nat. Biotechnol.">
        <title>A standardized bacterial taxonomy based on genome phylogeny substantially revises the tree of life.</title>
        <authorList>
            <person name="Parks D.H."/>
            <person name="Chuvochina M."/>
            <person name="Waite D.W."/>
            <person name="Rinke C."/>
            <person name="Skarshewski A."/>
            <person name="Chaumeil P.A."/>
            <person name="Hugenholtz P."/>
        </authorList>
    </citation>
    <scope>NUCLEOTIDE SEQUENCE [LARGE SCALE GENOMIC DNA]</scope>
    <source>
        <strain evidence="13">UBA8781</strain>
    </source>
</reference>
<dbReference type="Gene3D" id="3.30.420.40">
    <property type="match status" value="2"/>
</dbReference>
<dbReference type="HAMAP" id="MF_02220">
    <property type="entry name" value="XylB"/>
    <property type="match status" value="1"/>
</dbReference>
<feature type="domain" description="Carbohydrate kinase FGGY C-terminal" evidence="12">
    <location>
        <begin position="257"/>
        <end position="442"/>
    </location>
</feature>
<evidence type="ECO:0000313" key="13">
    <source>
        <dbReference type="EMBL" id="HCE16807.1"/>
    </source>
</evidence>
<comment type="function">
    <text evidence="8">Catalyzes the phosphorylation of D-xylulose to D-xylulose 5-phosphate.</text>
</comment>
<dbReference type="InterPro" id="IPR018484">
    <property type="entry name" value="FGGY_N"/>
</dbReference>
<dbReference type="InterPro" id="IPR050406">
    <property type="entry name" value="FGGY_Carb_Kinase"/>
</dbReference>
<keyword evidence="6 8" id="KW-0067">ATP-binding</keyword>
<dbReference type="GO" id="GO:0004856">
    <property type="term" value="F:D-xylulokinase activity"/>
    <property type="evidence" value="ECO:0007669"/>
    <property type="project" value="UniProtKB-UniRule"/>
</dbReference>
<dbReference type="GO" id="GO:0005998">
    <property type="term" value="P:xylulose catabolic process"/>
    <property type="evidence" value="ECO:0007669"/>
    <property type="project" value="UniProtKB-UniRule"/>
</dbReference>
<comment type="caution">
    <text evidence="13">The sequence shown here is derived from an EMBL/GenBank/DDBJ whole genome shotgun (WGS) entry which is preliminary data.</text>
</comment>
<protein>
    <recommendedName>
        <fullName evidence="8 10">Xylulose kinase</fullName>
        <shortName evidence="8 10">Xylulokinase</shortName>
        <ecNumber evidence="8 10">2.7.1.17</ecNumber>
    </recommendedName>
</protein>
<accession>A0A3D1JEY7</accession>
<dbReference type="GO" id="GO:0005524">
    <property type="term" value="F:ATP binding"/>
    <property type="evidence" value="ECO:0007669"/>
    <property type="project" value="UniProtKB-UniRule"/>
</dbReference>
<dbReference type="AlphaFoldDB" id="A0A3D1JEY7"/>
<evidence type="ECO:0000256" key="3">
    <source>
        <dbReference type="ARBA" id="ARBA00022679"/>
    </source>
</evidence>
<dbReference type="STRING" id="229919.GCA_001050195_00409"/>
<dbReference type="PROSITE" id="PS00445">
    <property type="entry name" value="FGGY_KINASES_2"/>
    <property type="match status" value="1"/>
</dbReference>
<dbReference type="Proteomes" id="UP000264141">
    <property type="component" value="Unassembled WGS sequence"/>
</dbReference>
<dbReference type="EC" id="2.7.1.17" evidence="8 10"/>
<evidence type="ECO:0000256" key="6">
    <source>
        <dbReference type="ARBA" id="ARBA00022840"/>
    </source>
</evidence>
<dbReference type="InterPro" id="IPR006000">
    <property type="entry name" value="Xylulokinase"/>
</dbReference>
<evidence type="ECO:0000259" key="12">
    <source>
        <dbReference type="Pfam" id="PF02782"/>
    </source>
</evidence>
<evidence type="ECO:0000256" key="4">
    <source>
        <dbReference type="ARBA" id="ARBA00022741"/>
    </source>
</evidence>
<keyword evidence="4 8" id="KW-0547">Nucleotide-binding</keyword>
<feature type="domain" description="Carbohydrate kinase FGGY N-terminal" evidence="11">
    <location>
        <begin position="4"/>
        <end position="247"/>
    </location>
</feature>
<dbReference type="NCBIfam" id="TIGR01312">
    <property type="entry name" value="XylB"/>
    <property type="match status" value="1"/>
</dbReference>
<evidence type="ECO:0000256" key="10">
    <source>
        <dbReference type="RuleBase" id="RU364073"/>
    </source>
</evidence>
<feature type="site" description="Important for activity" evidence="8">
    <location>
        <position position="8"/>
    </location>
</feature>
<dbReference type="CDD" id="cd07808">
    <property type="entry name" value="ASKHA_NBD_FGGY_EcXK-like"/>
    <property type="match status" value="1"/>
</dbReference>
<evidence type="ECO:0000256" key="9">
    <source>
        <dbReference type="RuleBase" id="RU003733"/>
    </source>
</evidence>
<evidence type="ECO:0000313" key="14">
    <source>
        <dbReference type="Proteomes" id="UP000264141"/>
    </source>
</evidence>
<dbReference type="Pfam" id="PF02782">
    <property type="entry name" value="FGGY_C"/>
    <property type="match status" value="1"/>
</dbReference>
<dbReference type="PIRSF" id="PIRSF000538">
    <property type="entry name" value="GlpK"/>
    <property type="match status" value="1"/>
</dbReference>
<evidence type="ECO:0000259" key="11">
    <source>
        <dbReference type="Pfam" id="PF00370"/>
    </source>
</evidence>
<evidence type="ECO:0000256" key="1">
    <source>
        <dbReference type="ARBA" id="ARBA00009156"/>
    </source>
</evidence>
<sequence length="498" mass="53706">MEVFLGIDVSTTGVKALLVGRDGSVVGSATTEQPLFTPHPLWSEQNPEDWWKGAVQSIREVLRSTGVSGADVVGIGLTGQMHGLTLLDEAGQVLRPAILWNDQRTGPQCDEIRARLGRERLIQITGNDALTGFTAPKILWVQENEPEVYRKIRHILLPKDYVRYRLTGEFAVDRADGSGTILFDLHHRDWSPEMLAALGISLDWLPKTYEGPEVTGRITAEAAQLTGLREGTPVCAGGGDQAAQAVGVGAVRPGIVALTLGTSGVVFATTDQAYIEKEGRLHAFCHAVPGRWHLMGVMLSAAGSLRWYHDNFTPDLSYDALIAPAGDVPAGAEGLLFLPYLTGERTPHPDPLARGAFAGLTIRHGMAHMTRAVLEGVAFGLRDSFELMRSAGLTQIEQVRVSGGGARSPIWRQILADVFNVELVTVNTTEGAAYGAALLAGVGVGVWPSVDAACAATVRSTGATHPRAEQVKRYEKIYPLYRQLYPTLKELTHQLSSV</sequence>
<evidence type="ECO:0000256" key="8">
    <source>
        <dbReference type="HAMAP-Rule" id="MF_02220"/>
    </source>
</evidence>
<dbReference type="InterPro" id="IPR043129">
    <property type="entry name" value="ATPase_NBD"/>
</dbReference>
<dbReference type="GO" id="GO:0042732">
    <property type="term" value="P:D-xylose metabolic process"/>
    <property type="evidence" value="ECO:0007669"/>
    <property type="project" value="UniProtKB-KW"/>
</dbReference>
<comment type="catalytic activity">
    <reaction evidence="8 10">
        <text>D-xylulose + ATP = D-xylulose 5-phosphate + ADP + H(+)</text>
        <dbReference type="Rhea" id="RHEA:10964"/>
        <dbReference type="ChEBI" id="CHEBI:15378"/>
        <dbReference type="ChEBI" id="CHEBI:17140"/>
        <dbReference type="ChEBI" id="CHEBI:30616"/>
        <dbReference type="ChEBI" id="CHEBI:57737"/>
        <dbReference type="ChEBI" id="CHEBI:456216"/>
        <dbReference type="EC" id="2.7.1.17"/>
    </reaction>
</comment>
<dbReference type="EMBL" id="DPBP01000013">
    <property type="protein sequence ID" value="HCE16807.1"/>
    <property type="molecule type" value="Genomic_DNA"/>
</dbReference>
<dbReference type="PROSITE" id="PS00933">
    <property type="entry name" value="FGGY_KINASES_1"/>
    <property type="match status" value="1"/>
</dbReference>
<dbReference type="InterPro" id="IPR018483">
    <property type="entry name" value="Carb_kinase_FGGY_CS"/>
</dbReference>
<evidence type="ECO:0000256" key="2">
    <source>
        <dbReference type="ARBA" id="ARBA00022629"/>
    </source>
</evidence>
<dbReference type="PANTHER" id="PTHR43095">
    <property type="entry name" value="SUGAR KINASE"/>
    <property type="match status" value="1"/>
</dbReference>
<comment type="similarity">
    <text evidence="1 8 9">Belongs to the FGGY kinase family.</text>
</comment>